<dbReference type="EMBL" id="JACRVF010000004">
    <property type="protein sequence ID" value="MBC5994022.1"/>
    <property type="molecule type" value="Genomic_DNA"/>
</dbReference>
<dbReference type="Proteomes" id="UP000603640">
    <property type="component" value="Unassembled WGS sequence"/>
</dbReference>
<sequence length="201" mass="22909">MEDNSYLKIKHLATGFYFKIAPNTVIEGSANGRREAPRLNTYSTPNYSGVVIQPGKEVHHANIDKWETVTHLFSKWLLWLKQEEEEPDLWGELETNARIFYFSQAAPDTMFDHEELALLKGQFKKLERQVAALNLPLHAVQELQAAFEEAALKAESFTKKDWKNHFVGLIINVAVTLALNPEQRHAFFALVKSAFSGLLLN</sequence>
<protein>
    <submittedName>
        <fullName evidence="1">Uncharacterized protein</fullName>
    </submittedName>
</protein>
<accession>A0A923NAU1</accession>
<organism evidence="1 2">
    <name type="scientific">Pontibacter cellulosilyticus</name>
    <dbReference type="NCBI Taxonomy" id="1720253"/>
    <lineage>
        <taxon>Bacteria</taxon>
        <taxon>Pseudomonadati</taxon>
        <taxon>Bacteroidota</taxon>
        <taxon>Cytophagia</taxon>
        <taxon>Cytophagales</taxon>
        <taxon>Hymenobacteraceae</taxon>
        <taxon>Pontibacter</taxon>
    </lineage>
</organism>
<name>A0A923NAU1_9BACT</name>
<reference evidence="1" key="1">
    <citation type="submission" date="2020-08" db="EMBL/GenBank/DDBJ databases">
        <title>Pontibacter sp. SD6 16S ribosomal RNA gene Genome sequencing and assembly.</title>
        <authorList>
            <person name="Kang M."/>
        </authorList>
    </citation>
    <scope>NUCLEOTIDE SEQUENCE</scope>
    <source>
        <strain evidence="1">SD6</strain>
    </source>
</reference>
<keyword evidence="2" id="KW-1185">Reference proteome</keyword>
<dbReference type="RefSeq" id="WP_187068044.1">
    <property type="nucleotide sequence ID" value="NZ_JACRVF010000004.1"/>
</dbReference>
<evidence type="ECO:0000313" key="2">
    <source>
        <dbReference type="Proteomes" id="UP000603640"/>
    </source>
</evidence>
<evidence type="ECO:0000313" key="1">
    <source>
        <dbReference type="EMBL" id="MBC5994022.1"/>
    </source>
</evidence>
<comment type="caution">
    <text evidence="1">The sequence shown here is derived from an EMBL/GenBank/DDBJ whole genome shotgun (WGS) entry which is preliminary data.</text>
</comment>
<gene>
    <name evidence="1" type="ORF">H8S84_14330</name>
</gene>
<proteinExistence type="predicted"/>
<dbReference type="AlphaFoldDB" id="A0A923NAU1"/>